<evidence type="ECO:0000313" key="1">
    <source>
        <dbReference type="EMBL" id="GAA4557828.1"/>
    </source>
</evidence>
<dbReference type="Proteomes" id="UP001501598">
    <property type="component" value="Unassembled WGS sequence"/>
</dbReference>
<protein>
    <recommendedName>
        <fullName evidence="3">DUF2795 domain-containing protein</fullName>
    </recommendedName>
</protein>
<gene>
    <name evidence="1" type="ORF">GCM10023175_62990</name>
</gene>
<comment type="caution">
    <text evidence="1">The sequence shown here is derived from an EMBL/GenBank/DDBJ whole genome shotgun (WGS) entry which is preliminary data.</text>
</comment>
<keyword evidence="2" id="KW-1185">Reference proteome</keyword>
<dbReference type="InterPro" id="IPR021527">
    <property type="entry name" value="DUF2795"/>
</dbReference>
<dbReference type="RefSeq" id="WP_345426528.1">
    <property type="nucleotide sequence ID" value="NZ_BAABGT010000104.1"/>
</dbReference>
<evidence type="ECO:0008006" key="3">
    <source>
        <dbReference type="Google" id="ProtNLM"/>
    </source>
</evidence>
<accession>A0ABP8S305</accession>
<organism evidence="1 2">
    <name type="scientific">Pseudonocardia xishanensis</name>
    <dbReference type="NCBI Taxonomy" id="630995"/>
    <lineage>
        <taxon>Bacteria</taxon>
        <taxon>Bacillati</taxon>
        <taxon>Actinomycetota</taxon>
        <taxon>Actinomycetes</taxon>
        <taxon>Pseudonocardiales</taxon>
        <taxon>Pseudonocardiaceae</taxon>
        <taxon>Pseudonocardia</taxon>
    </lineage>
</organism>
<dbReference type="Pfam" id="PF11387">
    <property type="entry name" value="DUF2795"/>
    <property type="match status" value="1"/>
</dbReference>
<dbReference type="EMBL" id="BAABGT010000104">
    <property type="protein sequence ID" value="GAA4557828.1"/>
    <property type="molecule type" value="Genomic_DNA"/>
</dbReference>
<sequence length="60" mass="6497">MPVTANEMQNYLAGAMYPAEGPELAVRAERNGAPPEVVERIREMPSMDGADAVLARIPQD</sequence>
<proteinExistence type="predicted"/>
<reference evidence="2" key="1">
    <citation type="journal article" date="2019" name="Int. J. Syst. Evol. Microbiol.">
        <title>The Global Catalogue of Microorganisms (GCM) 10K type strain sequencing project: providing services to taxonomists for standard genome sequencing and annotation.</title>
        <authorList>
            <consortium name="The Broad Institute Genomics Platform"/>
            <consortium name="The Broad Institute Genome Sequencing Center for Infectious Disease"/>
            <person name="Wu L."/>
            <person name="Ma J."/>
        </authorList>
    </citation>
    <scope>NUCLEOTIDE SEQUENCE [LARGE SCALE GENOMIC DNA]</scope>
    <source>
        <strain evidence="2">JCM 17906</strain>
    </source>
</reference>
<evidence type="ECO:0000313" key="2">
    <source>
        <dbReference type="Proteomes" id="UP001501598"/>
    </source>
</evidence>
<name>A0ABP8S305_9PSEU</name>